<keyword evidence="22" id="KW-1185">Reference proteome</keyword>
<evidence type="ECO:0000256" key="2">
    <source>
        <dbReference type="ARBA" id="ARBA00004477"/>
    </source>
</evidence>
<comment type="caution">
    <text evidence="21">The sequence shown here is derived from an EMBL/GenBank/DDBJ whole genome shotgun (WGS) entry which is preliminary data.</text>
</comment>
<feature type="transmembrane region" description="Helical" evidence="19">
    <location>
        <begin position="145"/>
        <end position="164"/>
    </location>
</feature>
<evidence type="ECO:0000256" key="8">
    <source>
        <dbReference type="ARBA" id="ARBA00022679"/>
    </source>
</evidence>
<evidence type="ECO:0000256" key="4">
    <source>
        <dbReference type="ARBA" id="ARBA00009317"/>
    </source>
</evidence>
<dbReference type="EC" id="2.7.8.15" evidence="5"/>
<evidence type="ECO:0000256" key="10">
    <source>
        <dbReference type="ARBA" id="ARBA00022723"/>
    </source>
</evidence>
<dbReference type="GO" id="GO:0005789">
    <property type="term" value="C:endoplasmic reticulum membrane"/>
    <property type="evidence" value="ECO:0007669"/>
    <property type="project" value="UniProtKB-SubCell"/>
</dbReference>
<evidence type="ECO:0000256" key="7">
    <source>
        <dbReference type="ARBA" id="ARBA00022676"/>
    </source>
</evidence>
<sequence>MTLPSILRVLAILPLLPPLHKLYQLVANEDILGSIIAKLNNDKSIGVGVGVDGSIVVDEENPVGLQLLLFLILGILGHFGTHRLIPGIRYYMLKRGICGKDLGKKGTDREDVDVPEALGIVPGAIFLICLMFCLVGFATNHPHKLLDLNSALLSICFMLFLGFTDDVLEWPWRYKLFLPSVASLPLLCCYEGSTSIVVPIPLRSYLMHAGELTTFGKLLCRLVVVDENAYGSIINLGTFYLAYMGLLSVFCTNAINIYAGINGLEVGQSYIIGCAVLYHNFIEIQSNGESAENHVFSAMIVVSFLGVSTALLRYNWFPASVFVGDTYCYFAGMTFAVVGILGHFSKTLLLFFIPQILNFVWSVPQLFRFVPCPKHRLPKFNAKTGLMEPSRVLLSTTSGGNRKQVEIANMTLINVFLQLFGPMHEQTLCIALLVFQSFCCGLGMYIRYNLAQIVFDY</sequence>
<feature type="transmembrane region" description="Helical" evidence="19">
    <location>
        <begin position="295"/>
        <end position="314"/>
    </location>
</feature>
<dbReference type="Pfam" id="PF00953">
    <property type="entry name" value="Glycos_transf_4"/>
    <property type="match status" value="1"/>
</dbReference>
<reference evidence="21 22" key="1">
    <citation type="submission" date="2024-10" db="EMBL/GenBank/DDBJ databases">
        <title>Updated reference genomes for cyclostephanoid diatoms.</title>
        <authorList>
            <person name="Roberts W.R."/>
            <person name="Alverson A.J."/>
        </authorList>
    </citation>
    <scope>NUCLEOTIDE SEQUENCE [LARGE SCALE GENOMIC DNA]</scope>
    <source>
        <strain evidence="21 22">AJA232-27</strain>
    </source>
</reference>
<evidence type="ECO:0000256" key="14">
    <source>
        <dbReference type="ARBA" id="ARBA00023136"/>
    </source>
</evidence>
<feature type="transmembrane region" description="Helical" evidence="19">
    <location>
        <begin position="176"/>
        <end position="198"/>
    </location>
</feature>
<feature type="signal peptide" evidence="20">
    <location>
        <begin position="1"/>
        <end position="21"/>
    </location>
</feature>
<evidence type="ECO:0000313" key="22">
    <source>
        <dbReference type="Proteomes" id="UP001530293"/>
    </source>
</evidence>
<feature type="transmembrane region" description="Helical" evidence="19">
    <location>
        <begin position="240"/>
        <end position="261"/>
    </location>
</feature>
<feature type="transmembrane region" description="Helical" evidence="19">
    <location>
        <begin position="117"/>
        <end position="138"/>
    </location>
</feature>
<comment type="pathway">
    <text evidence="3">Protein modification; protein glycosylation.</text>
</comment>
<feature type="transmembrane region" description="Helical" evidence="19">
    <location>
        <begin position="428"/>
        <end position="448"/>
    </location>
</feature>
<gene>
    <name evidence="21" type="ORF">ACHAWU_007793</name>
</gene>
<comment type="similarity">
    <text evidence="4">Belongs to the glycosyltransferase 4 family.</text>
</comment>
<keyword evidence="14 19" id="KW-0472">Membrane</keyword>
<keyword evidence="11" id="KW-0256">Endoplasmic reticulum</keyword>
<dbReference type="InterPro" id="IPR000715">
    <property type="entry name" value="Glycosyl_transferase_4"/>
</dbReference>
<evidence type="ECO:0000256" key="11">
    <source>
        <dbReference type="ARBA" id="ARBA00022824"/>
    </source>
</evidence>
<dbReference type="PANTHER" id="PTHR10571">
    <property type="entry name" value="UDP-N-ACETYLGLUCOSAMINE--DOLICHYL-PHOSPHATE N-ACETYLGLUCOSAMINEPHOSPHOTRANSFERASE"/>
    <property type="match status" value="1"/>
</dbReference>
<keyword evidence="9 19" id="KW-0812">Transmembrane</keyword>
<keyword evidence="13 19" id="KW-1133">Transmembrane helix</keyword>
<dbReference type="PANTHER" id="PTHR10571:SF0">
    <property type="entry name" value="UDP-N-ACETYLGLUCOSAMINE--DOLICHYL-PHOSPHATE N-ACETYLGLUCOSAMINEPHOSPHOTRANSFERASE"/>
    <property type="match status" value="1"/>
</dbReference>
<feature type="transmembrane region" description="Helical" evidence="19">
    <location>
        <begin position="326"/>
        <end position="344"/>
    </location>
</feature>
<comment type="subcellular location">
    <subcellularLocation>
        <location evidence="2">Endoplasmic reticulum membrane</location>
        <topology evidence="2">Multi-pass membrane protein</topology>
    </subcellularLocation>
</comment>
<evidence type="ECO:0000256" key="20">
    <source>
        <dbReference type="SAM" id="SignalP"/>
    </source>
</evidence>
<proteinExistence type="inferred from homology"/>
<accession>A0ABD3MUB3</accession>
<evidence type="ECO:0000313" key="21">
    <source>
        <dbReference type="EMBL" id="KAL3766553.1"/>
    </source>
</evidence>
<organism evidence="21 22">
    <name type="scientific">Discostella pseudostelligera</name>
    <dbReference type="NCBI Taxonomy" id="259834"/>
    <lineage>
        <taxon>Eukaryota</taxon>
        <taxon>Sar</taxon>
        <taxon>Stramenopiles</taxon>
        <taxon>Ochrophyta</taxon>
        <taxon>Bacillariophyta</taxon>
        <taxon>Coscinodiscophyceae</taxon>
        <taxon>Thalassiosirophycidae</taxon>
        <taxon>Stephanodiscales</taxon>
        <taxon>Stephanodiscaceae</taxon>
        <taxon>Discostella</taxon>
    </lineage>
</organism>
<evidence type="ECO:0000256" key="6">
    <source>
        <dbReference type="ARBA" id="ARBA00017659"/>
    </source>
</evidence>
<evidence type="ECO:0000256" key="12">
    <source>
        <dbReference type="ARBA" id="ARBA00022842"/>
    </source>
</evidence>
<keyword evidence="12" id="KW-0460">Magnesium</keyword>
<evidence type="ECO:0000256" key="18">
    <source>
        <dbReference type="ARBA" id="ARBA00045078"/>
    </source>
</evidence>
<evidence type="ECO:0000256" key="17">
    <source>
        <dbReference type="ARBA" id="ARBA00044717"/>
    </source>
</evidence>
<comment type="catalytic activity">
    <reaction evidence="18">
        <text>a di-trans,poly-cis-dolichyl phosphate + UDP-N-acetyl-alpha-D-glucosamine = an N-acetyl-alpha-D-glucosaminyl-diphospho-di-trans,poly-cis-dolichol + UMP</text>
        <dbReference type="Rhea" id="RHEA:13289"/>
        <dbReference type="Rhea" id="RHEA-COMP:19498"/>
        <dbReference type="Rhea" id="RHEA-COMP:19507"/>
        <dbReference type="ChEBI" id="CHEBI:57683"/>
        <dbReference type="ChEBI" id="CHEBI:57705"/>
        <dbReference type="ChEBI" id="CHEBI:57865"/>
        <dbReference type="ChEBI" id="CHEBI:58427"/>
        <dbReference type="EC" id="2.7.8.15"/>
    </reaction>
    <physiologicalReaction direction="left-to-right" evidence="18">
        <dbReference type="Rhea" id="RHEA:13290"/>
    </physiologicalReaction>
</comment>
<evidence type="ECO:0000256" key="3">
    <source>
        <dbReference type="ARBA" id="ARBA00004922"/>
    </source>
</evidence>
<evidence type="ECO:0000256" key="5">
    <source>
        <dbReference type="ARBA" id="ARBA00013225"/>
    </source>
</evidence>
<dbReference type="Proteomes" id="UP001530293">
    <property type="component" value="Unassembled WGS sequence"/>
</dbReference>
<keyword evidence="10" id="KW-0479">Metal-binding</keyword>
<evidence type="ECO:0000256" key="13">
    <source>
        <dbReference type="ARBA" id="ARBA00022989"/>
    </source>
</evidence>
<dbReference type="EMBL" id="JALLBG020000083">
    <property type="protein sequence ID" value="KAL3766553.1"/>
    <property type="molecule type" value="Genomic_DNA"/>
</dbReference>
<evidence type="ECO:0000256" key="15">
    <source>
        <dbReference type="ARBA" id="ARBA00029567"/>
    </source>
</evidence>
<dbReference type="CDD" id="cd06855">
    <property type="entry name" value="GT_GPT_euk"/>
    <property type="match status" value="1"/>
</dbReference>
<keyword evidence="8" id="KW-0808">Transferase</keyword>
<name>A0ABD3MUB3_9STRA</name>
<evidence type="ECO:0000256" key="16">
    <source>
        <dbReference type="ARBA" id="ARBA00033238"/>
    </source>
</evidence>
<feature type="transmembrane region" description="Helical" evidence="19">
    <location>
        <begin position="67"/>
        <end position="85"/>
    </location>
</feature>
<evidence type="ECO:0000256" key="19">
    <source>
        <dbReference type="SAM" id="Phobius"/>
    </source>
</evidence>
<dbReference type="GO" id="GO:0046872">
    <property type="term" value="F:metal ion binding"/>
    <property type="evidence" value="ECO:0007669"/>
    <property type="project" value="UniProtKB-KW"/>
</dbReference>
<dbReference type="InterPro" id="IPR033895">
    <property type="entry name" value="GPT"/>
</dbReference>
<evidence type="ECO:0000256" key="9">
    <source>
        <dbReference type="ARBA" id="ARBA00022692"/>
    </source>
</evidence>
<dbReference type="GO" id="GO:0016757">
    <property type="term" value="F:glycosyltransferase activity"/>
    <property type="evidence" value="ECO:0007669"/>
    <property type="project" value="UniProtKB-KW"/>
</dbReference>
<keyword evidence="7" id="KW-0328">Glycosyltransferase</keyword>
<dbReference type="GO" id="GO:0003975">
    <property type="term" value="F:UDP-N-acetylglucosamine-dolichyl-phosphate N-acetylglucosaminephosphotransferase activity"/>
    <property type="evidence" value="ECO:0007669"/>
    <property type="project" value="UniProtKB-EC"/>
</dbReference>
<dbReference type="AlphaFoldDB" id="A0ABD3MUB3"/>
<feature type="chain" id="PRO_5044817092" description="UDP-N-acetylglucosamine--dolichyl-phosphate N-acetylglucosaminephosphotransferase" evidence="20">
    <location>
        <begin position="22"/>
        <end position="457"/>
    </location>
</feature>
<protein>
    <recommendedName>
        <fullName evidence="6">UDP-N-acetylglucosamine--dolichyl-phosphate N-acetylglucosaminephosphotransferase</fullName>
        <ecNumber evidence="5">2.7.8.15</ecNumber>
    </recommendedName>
    <alternativeName>
        <fullName evidence="15">GlcNAc-1-P transferase</fullName>
    </alternativeName>
    <alternativeName>
        <fullName evidence="16">N-acetylglucosamine-1-phosphate transferase</fullName>
    </alternativeName>
</protein>
<keyword evidence="20" id="KW-0732">Signal</keyword>
<comment type="cofactor">
    <cofactor evidence="1">
        <name>Mg(2+)</name>
        <dbReference type="ChEBI" id="CHEBI:18420"/>
    </cofactor>
</comment>
<comment type="function">
    <text evidence="17">UDP-N-acetylglucosamine--dolichyl-phosphate N-acetylglucosaminephosphotransferase that operates in the biosynthetic pathway of dolichol-linked oligosaccharides, the glycan precursors employed in protein asparagine (N)-glycosylation. The assembly of dolichol-linked oligosaccharides begins on the cytosolic side of the endoplasmic reticulum membrane and finishes in its lumen. The sequential addition of sugars to dolichol pyrophosphate produces dolichol-linked oligosaccharides containing fourteen sugars, including two GlcNAcs, nine mannoses and three glucoses. Once assembled, the oligosaccharide is transferred from the lipid to nascent proteins by oligosaccharyltransferases. Catalyzes the initial step of dolichol-linked oligosaccharide biosynthesis, transfering GlcNAc-1-P from cytosolic UDP-GlcNAc onto the carrier lipid dolichyl phosphate (P-dolichol), yielding GlcNAc-P-P-dolichol embedded in the cytoplasmic leaflet of the endoplasmic reticulum membrane.</text>
</comment>
<evidence type="ECO:0000256" key="1">
    <source>
        <dbReference type="ARBA" id="ARBA00001946"/>
    </source>
</evidence>